<dbReference type="PANTHER" id="PTHR34543">
    <property type="entry name" value="PROTEIN ABA DEFICIENT 4, CHLOROPLASTIC"/>
    <property type="match status" value="1"/>
</dbReference>
<evidence type="ECO:0008006" key="3">
    <source>
        <dbReference type="Google" id="ProtNLM"/>
    </source>
</evidence>
<sequence>MIQSGLSVVNSIVRVSNRKVLTTSRASSWRRPNNCASKHTAGVRAFLCSEGRPGRPCLQMRERLEFSGSVPLQSRNKTGGSRSYRRGAAAVVSAFSPTQVFTVATVLVMPVYTMMLAAPKSKITKMLVAPPTLFVIFAALYLTMLPQVAQVPNLLHGLFVHGTAMPHMGALGELFRHQSVVTLAWVHLLMLDLFQARWVLLDGIKNNLPTTHSVILSFMFGPTGLLSHMLTKNVINRIRSRNPPPNAPLSA</sequence>
<evidence type="ECO:0000256" key="1">
    <source>
        <dbReference type="SAM" id="Phobius"/>
    </source>
</evidence>
<feature type="transmembrane region" description="Helical" evidence="1">
    <location>
        <begin position="212"/>
        <end position="231"/>
    </location>
</feature>
<reference evidence="2" key="1">
    <citation type="submission" date="2021-01" db="EMBL/GenBank/DDBJ databases">
        <authorList>
            <person name="Corre E."/>
            <person name="Pelletier E."/>
            <person name="Niang G."/>
            <person name="Scheremetjew M."/>
            <person name="Finn R."/>
            <person name="Kale V."/>
            <person name="Holt S."/>
            <person name="Cochrane G."/>
            <person name="Meng A."/>
            <person name="Brown T."/>
            <person name="Cohen L."/>
        </authorList>
    </citation>
    <scope>NUCLEOTIDE SEQUENCE</scope>
    <source>
        <strain evidence="2">PLY429</strain>
    </source>
</reference>
<feature type="transmembrane region" description="Helical" evidence="1">
    <location>
        <begin position="132"/>
        <end position="159"/>
    </location>
</feature>
<protein>
    <recommendedName>
        <fullName evidence="3">DUF4281 domain-containing protein</fullName>
    </recommendedName>
</protein>
<dbReference type="Pfam" id="PF14108">
    <property type="entry name" value="ABA4-like"/>
    <property type="match status" value="1"/>
</dbReference>
<keyword evidence="1" id="KW-0812">Transmembrane</keyword>
<dbReference type="PANTHER" id="PTHR34543:SF1">
    <property type="entry name" value="PROTEIN ABA DEFICIENT 4, CHLOROPLASTIC"/>
    <property type="match status" value="1"/>
</dbReference>
<dbReference type="InterPro" id="IPR025461">
    <property type="entry name" value="ABA4-like"/>
</dbReference>
<accession>A0A7S1SZK6</accession>
<dbReference type="EMBL" id="HBGG01029894">
    <property type="protein sequence ID" value="CAD9213292.1"/>
    <property type="molecule type" value="Transcribed_RNA"/>
</dbReference>
<keyword evidence="1" id="KW-0472">Membrane</keyword>
<evidence type="ECO:0000313" key="2">
    <source>
        <dbReference type="EMBL" id="CAD9213292.1"/>
    </source>
</evidence>
<proteinExistence type="predicted"/>
<keyword evidence="1" id="KW-1133">Transmembrane helix</keyword>
<feature type="transmembrane region" description="Helical" evidence="1">
    <location>
        <begin position="87"/>
        <end position="112"/>
    </location>
</feature>
<dbReference type="AlphaFoldDB" id="A0A7S1SZK6"/>
<name>A0A7S1SZK6_9CHLO</name>
<organism evidence="2">
    <name type="scientific">Tetraselmis chuii</name>
    <dbReference type="NCBI Taxonomy" id="63592"/>
    <lineage>
        <taxon>Eukaryota</taxon>
        <taxon>Viridiplantae</taxon>
        <taxon>Chlorophyta</taxon>
        <taxon>core chlorophytes</taxon>
        <taxon>Chlorodendrophyceae</taxon>
        <taxon>Chlorodendrales</taxon>
        <taxon>Chlorodendraceae</taxon>
        <taxon>Tetraselmis</taxon>
    </lineage>
</organism>
<gene>
    <name evidence="2" type="ORF">TCHU04912_LOCUS15531</name>
</gene>